<dbReference type="EMBL" id="CP066681">
    <property type="protein sequence ID" value="QQG36885.1"/>
    <property type="molecule type" value="Genomic_DNA"/>
</dbReference>
<accession>A0A7T5R3M7</accession>
<dbReference type="AlphaFoldDB" id="A0A7T5R3M7"/>
<protein>
    <submittedName>
        <fullName evidence="1">Uncharacterized protein</fullName>
    </submittedName>
</protein>
<evidence type="ECO:0000313" key="2">
    <source>
        <dbReference type="Proteomes" id="UP000595362"/>
    </source>
</evidence>
<dbReference type="Proteomes" id="UP000595362">
    <property type="component" value="Chromosome"/>
</dbReference>
<proteinExistence type="predicted"/>
<evidence type="ECO:0000313" key="1">
    <source>
        <dbReference type="EMBL" id="QQG36885.1"/>
    </source>
</evidence>
<reference evidence="1 2" key="1">
    <citation type="submission" date="2020-07" db="EMBL/GenBank/DDBJ databases">
        <title>Huge and variable diversity of episymbiotic CPR bacteria and DPANN archaea in groundwater ecosystems.</title>
        <authorList>
            <person name="He C.Y."/>
            <person name="Keren R."/>
            <person name="Whittaker M."/>
            <person name="Farag I.F."/>
            <person name="Doudna J."/>
            <person name="Cate J.H.D."/>
            <person name="Banfield J.F."/>
        </authorList>
    </citation>
    <scope>NUCLEOTIDE SEQUENCE [LARGE SCALE GENOMIC DNA]</scope>
    <source>
        <strain evidence="1">NC_groundwater_70_Ag_B-0.1um_54_66</strain>
    </source>
</reference>
<organism evidence="1 2">
    <name type="scientific">Micavibrio aeruginosavorus</name>
    <dbReference type="NCBI Taxonomy" id="349221"/>
    <lineage>
        <taxon>Bacteria</taxon>
        <taxon>Pseudomonadati</taxon>
        <taxon>Bdellovibrionota</taxon>
        <taxon>Bdellovibrionia</taxon>
        <taxon>Bdellovibrionales</taxon>
        <taxon>Pseudobdellovibrionaceae</taxon>
        <taxon>Micavibrio</taxon>
    </lineage>
</organism>
<sequence>MQTQDQAHLFQEFFLQAQIMFDRPAFVDDGVWMWMVVRGVEAAGLMRPC</sequence>
<gene>
    <name evidence="1" type="ORF">HYS17_03685</name>
</gene>
<name>A0A7T5R3M7_9BACT</name>